<dbReference type="EMBL" id="JABFAD010000005">
    <property type="protein sequence ID" value="MBA0798570.1"/>
    <property type="molecule type" value="Genomic_DNA"/>
</dbReference>
<feature type="non-terminal residue" evidence="1">
    <location>
        <position position="46"/>
    </location>
</feature>
<dbReference type="Proteomes" id="UP000593560">
    <property type="component" value="Unassembled WGS sequence"/>
</dbReference>
<comment type="caution">
    <text evidence="1">The sequence shown here is derived from an EMBL/GenBank/DDBJ whole genome shotgun (WGS) entry which is preliminary data.</text>
</comment>
<dbReference type="AlphaFoldDB" id="A0A7J9GLZ7"/>
<accession>A0A7J9GLZ7</accession>
<organism evidence="1 2">
    <name type="scientific">Gossypium harknessii</name>
    <dbReference type="NCBI Taxonomy" id="34285"/>
    <lineage>
        <taxon>Eukaryota</taxon>
        <taxon>Viridiplantae</taxon>
        <taxon>Streptophyta</taxon>
        <taxon>Embryophyta</taxon>
        <taxon>Tracheophyta</taxon>
        <taxon>Spermatophyta</taxon>
        <taxon>Magnoliopsida</taxon>
        <taxon>eudicotyledons</taxon>
        <taxon>Gunneridae</taxon>
        <taxon>Pentapetalae</taxon>
        <taxon>rosids</taxon>
        <taxon>malvids</taxon>
        <taxon>Malvales</taxon>
        <taxon>Malvaceae</taxon>
        <taxon>Malvoideae</taxon>
        <taxon>Gossypium</taxon>
    </lineage>
</organism>
<keyword evidence="2" id="KW-1185">Reference proteome</keyword>
<proteinExistence type="predicted"/>
<protein>
    <submittedName>
        <fullName evidence="1">Uncharacterized protein</fullName>
    </submittedName>
</protein>
<name>A0A7J9GLZ7_9ROSI</name>
<dbReference type="OrthoDB" id="10349456at2759"/>
<evidence type="ECO:0000313" key="1">
    <source>
        <dbReference type="EMBL" id="MBA0798570.1"/>
    </source>
</evidence>
<gene>
    <name evidence="1" type="ORF">Gohar_009153</name>
</gene>
<sequence>MPAREPIIVLELAWVSDYMPWFRIYGKPYLLSEEQKHRQIHVERER</sequence>
<reference evidence="1 2" key="1">
    <citation type="journal article" date="2019" name="Genome Biol. Evol.">
        <title>Insights into the evolution of the New World diploid cottons (Gossypium, subgenus Houzingenia) based on genome sequencing.</title>
        <authorList>
            <person name="Grover C.E."/>
            <person name="Arick M.A. 2nd"/>
            <person name="Thrash A."/>
            <person name="Conover J.L."/>
            <person name="Sanders W.S."/>
            <person name="Peterson D.G."/>
            <person name="Frelichowski J.E."/>
            <person name="Scheffler J.A."/>
            <person name="Scheffler B.E."/>
            <person name="Wendel J.F."/>
        </authorList>
    </citation>
    <scope>NUCLEOTIDE SEQUENCE [LARGE SCALE GENOMIC DNA]</scope>
    <source>
        <strain evidence="1">0</strain>
        <tissue evidence="1">Leaf</tissue>
    </source>
</reference>
<evidence type="ECO:0000313" key="2">
    <source>
        <dbReference type="Proteomes" id="UP000593560"/>
    </source>
</evidence>